<evidence type="ECO:0000313" key="1">
    <source>
        <dbReference type="Proteomes" id="UP000035642"/>
    </source>
</evidence>
<protein>
    <submittedName>
        <fullName evidence="2">DUF4116 domain-containing protein</fullName>
    </submittedName>
</protein>
<name>A0A0K0CW02_ANGCA</name>
<reference evidence="1" key="1">
    <citation type="submission" date="2012-09" db="EMBL/GenBank/DDBJ databases">
        <authorList>
            <person name="Martin A.A."/>
        </authorList>
    </citation>
    <scope>NUCLEOTIDE SEQUENCE</scope>
</reference>
<reference evidence="2" key="2">
    <citation type="submission" date="2017-02" db="UniProtKB">
        <authorList>
            <consortium name="WormBaseParasite"/>
        </authorList>
    </citation>
    <scope>IDENTIFICATION</scope>
</reference>
<dbReference type="Proteomes" id="UP000035642">
    <property type="component" value="Unassembled WGS sequence"/>
</dbReference>
<keyword evidence="1" id="KW-1185">Reference proteome</keyword>
<evidence type="ECO:0000313" key="2">
    <source>
        <dbReference type="WBParaSite" id="ACAC_0000156201-mRNA-1"/>
    </source>
</evidence>
<sequence length="94" mass="10505">MMLDESLERAGPDGLLLHAIRKNGKDLLTCARVIRRSTGLQVTGDPPNGLPPHRGWEVVSECWVAMYNESIRPPSCVIQAEEESSVSIRKRSYE</sequence>
<proteinExistence type="predicted"/>
<dbReference type="AlphaFoldDB" id="A0A0K0CW02"/>
<accession>A0A0K0CW02</accession>
<dbReference type="WBParaSite" id="ACAC_0000156201-mRNA-1">
    <property type="protein sequence ID" value="ACAC_0000156201-mRNA-1"/>
    <property type="gene ID" value="ACAC_0000156201"/>
</dbReference>
<organism evidence="1 2">
    <name type="scientific">Angiostrongylus cantonensis</name>
    <name type="common">Rat lungworm</name>
    <dbReference type="NCBI Taxonomy" id="6313"/>
    <lineage>
        <taxon>Eukaryota</taxon>
        <taxon>Metazoa</taxon>
        <taxon>Ecdysozoa</taxon>
        <taxon>Nematoda</taxon>
        <taxon>Chromadorea</taxon>
        <taxon>Rhabditida</taxon>
        <taxon>Rhabditina</taxon>
        <taxon>Rhabditomorpha</taxon>
        <taxon>Strongyloidea</taxon>
        <taxon>Metastrongylidae</taxon>
        <taxon>Angiostrongylus</taxon>
    </lineage>
</organism>